<name>A0A943ELX7_9FIRM</name>
<comment type="caution">
    <text evidence="2">The sequence shown here is derived from an EMBL/GenBank/DDBJ whole genome shotgun (WGS) entry which is preliminary data.</text>
</comment>
<dbReference type="Gene3D" id="3.40.50.1580">
    <property type="entry name" value="Nucleoside phosphorylase domain"/>
    <property type="match status" value="1"/>
</dbReference>
<sequence length="247" mass="26902">MSDARLTPLEDGKGPIVLQGAMEMEVAPFIKRLKGAELEVYGDFSFWRGTFGTHPLIISKTGIGTAAAGAATALACALYQPSLIVNQGTAGGYGDLAVGDVVVGSALYNANARYLGRDGLRFMELGALEHESVAAMDFLDVPPLLETDERLRNILKAFLKKSGTSYRTGIIASSDQWNEAPEQIKCIREKTGALCEEMEAAAVWMTAKRFHVPCVFVRIISNNNERGLSFDPSVCETLYRILQNFLM</sequence>
<dbReference type="InterPro" id="IPR035994">
    <property type="entry name" value="Nucleoside_phosphorylase_sf"/>
</dbReference>
<dbReference type="Pfam" id="PF01048">
    <property type="entry name" value="PNP_UDP_1"/>
    <property type="match status" value="1"/>
</dbReference>
<evidence type="ECO:0000259" key="1">
    <source>
        <dbReference type="Pfam" id="PF01048"/>
    </source>
</evidence>
<organism evidence="2 3">
    <name type="scientific">Acidaminococcus intestini</name>
    <dbReference type="NCBI Taxonomy" id="187327"/>
    <lineage>
        <taxon>Bacteria</taxon>
        <taxon>Bacillati</taxon>
        <taxon>Bacillota</taxon>
        <taxon>Negativicutes</taxon>
        <taxon>Acidaminococcales</taxon>
        <taxon>Acidaminococcaceae</taxon>
        <taxon>Acidaminococcus</taxon>
    </lineage>
</organism>
<feature type="domain" description="Nucleoside phosphorylase" evidence="1">
    <location>
        <begin position="15"/>
        <end position="225"/>
    </location>
</feature>
<dbReference type="GO" id="GO:0008930">
    <property type="term" value="F:methylthioadenosine nucleosidase activity"/>
    <property type="evidence" value="ECO:0007669"/>
    <property type="project" value="TreeGrafter"/>
</dbReference>
<dbReference type="GO" id="GO:0009116">
    <property type="term" value="P:nucleoside metabolic process"/>
    <property type="evidence" value="ECO:0007669"/>
    <property type="project" value="InterPro"/>
</dbReference>
<gene>
    <name evidence="2" type="ORF">KHX13_08650</name>
</gene>
<dbReference type="GO" id="GO:0005829">
    <property type="term" value="C:cytosol"/>
    <property type="evidence" value="ECO:0007669"/>
    <property type="project" value="TreeGrafter"/>
</dbReference>
<evidence type="ECO:0000313" key="2">
    <source>
        <dbReference type="EMBL" id="MBS5520364.1"/>
    </source>
</evidence>
<dbReference type="Proteomes" id="UP000754226">
    <property type="component" value="Unassembled WGS sequence"/>
</dbReference>
<accession>A0A943ELX7</accession>
<dbReference type="GO" id="GO:0019284">
    <property type="term" value="P:L-methionine salvage from S-adenosylmethionine"/>
    <property type="evidence" value="ECO:0007669"/>
    <property type="project" value="TreeGrafter"/>
</dbReference>
<dbReference type="AlphaFoldDB" id="A0A943ELX7"/>
<dbReference type="EMBL" id="JAGZCZ010000012">
    <property type="protein sequence ID" value="MBS5520364.1"/>
    <property type="molecule type" value="Genomic_DNA"/>
</dbReference>
<dbReference type="InterPro" id="IPR000845">
    <property type="entry name" value="Nucleoside_phosphorylase_d"/>
</dbReference>
<dbReference type="CDD" id="cd09008">
    <property type="entry name" value="MTAN"/>
    <property type="match status" value="1"/>
</dbReference>
<reference evidence="2" key="1">
    <citation type="submission" date="2021-02" db="EMBL/GenBank/DDBJ databases">
        <title>Infant gut strain persistence is associated with maternal origin, phylogeny, and functional potential including surface adhesion and iron acquisition.</title>
        <authorList>
            <person name="Lou Y.C."/>
        </authorList>
    </citation>
    <scope>NUCLEOTIDE SEQUENCE</scope>
    <source>
        <strain evidence="2">L3_106_000M1_dasL3_106_000M1_concoct_15</strain>
    </source>
</reference>
<dbReference type="PANTHER" id="PTHR46832:SF1">
    <property type="entry name" value="5'-METHYLTHIOADENOSINE_S-ADENOSYLHOMOCYSTEINE NUCLEOSIDASE"/>
    <property type="match status" value="1"/>
</dbReference>
<proteinExistence type="predicted"/>
<dbReference type="PANTHER" id="PTHR46832">
    <property type="entry name" value="5'-METHYLTHIOADENOSINE/S-ADENOSYLHOMOCYSTEINE NUCLEOSIDASE"/>
    <property type="match status" value="1"/>
</dbReference>
<dbReference type="SUPFAM" id="SSF53167">
    <property type="entry name" value="Purine and uridine phosphorylases"/>
    <property type="match status" value="1"/>
</dbReference>
<dbReference type="GO" id="GO:0008782">
    <property type="term" value="F:adenosylhomocysteine nucleosidase activity"/>
    <property type="evidence" value="ECO:0007669"/>
    <property type="project" value="TreeGrafter"/>
</dbReference>
<evidence type="ECO:0000313" key="3">
    <source>
        <dbReference type="Proteomes" id="UP000754226"/>
    </source>
</evidence>
<protein>
    <submittedName>
        <fullName evidence="2">5'-methylthioadenosine/S-adenosylhomocysteine nucleosidase</fullName>
    </submittedName>
</protein>